<dbReference type="InterPro" id="IPR052544">
    <property type="entry name" value="Bacteriocin_Proc_Enz"/>
</dbReference>
<proteinExistence type="predicted"/>
<dbReference type="SUPFAM" id="SSF55469">
    <property type="entry name" value="FMN-dependent nitroreductase-like"/>
    <property type="match status" value="1"/>
</dbReference>
<dbReference type="GO" id="GO:0016491">
    <property type="term" value="F:oxidoreductase activity"/>
    <property type="evidence" value="ECO:0007669"/>
    <property type="project" value="InterPro"/>
</dbReference>
<evidence type="ECO:0000256" key="1">
    <source>
        <dbReference type="SAM" id="MobiDB-lite"/>
    </source>
</evidence>
<comment type="caution">
    <text evidence="3">The sequence shown here is derived from an EMBL/GenBank/DDBJ whole genome shotgun (WGS) entry which is preliminary data.</text>
</comment>
<keyword evidence="4" id="KW-1185">Reference proteome</keyword>
<feature type="region of interest" description="Disordered" evidence="1">
    <location>
        <begin position="23"/>
        <end position="45"/>
    </location>
</feature>
<dbReference type="CDD" id="cd02142">
    <property type="entry name" value="McbC_SagB-like_oxidoreductase"/>
    <property type="match status" value="1"/>
</dbReference>
<dbReference type="Proteomes" id="UP000291144">
    <property type="component" value="Unassembled WGS sequence"/>
</dbReference>
<dbReference type="AlphaFoldDB" id="A0A4V2MB79"/>
<dbReference type="NCBIfam" id="TIGR03605">
    <property type="entry name" value="antibiot_sagB"/>
    <property type="match status" value="1"/>
</dbReference>
<feature type="domain" description="Nitroreductase" evidence="2">
    <location>
        <begin position="63"/>
        <end position="243"/>
    </location>
</feature>
<dbReference type="InterPro" id="IPR000415">
    <property type="entry name" value="Nitroreductase-like"/>
</dbReference>
<accession>A0A4V2MB79</accession>
<reference evidence="3 4" key="1">
    <citation type="submission" date="2019-02" db="EMBL/GenBank/DDBJ databases">
        <title>Kribbella capetownensis sp. nov. and Kribbella speibonae sp. nov., isolated from soil.</title>
        <authorList>
            <person name="Curtis S.M."/>
            <person name="Norton I."/>
            <person name="Everest G.J."/>
            <person name="Meyers P.R."/>
        </authorList>
    </citation>
    <scope>NUCLEOTIDE SEQUENCE [LARGE SCALE GENOMIC DNA]</scope>
    <source>
        <strain evidence="3 4">NRRL B-24813</strain>
    </source>
</reference>
<name>A0A4V2MB79_9ACTN</name>
<dbReference type="InterPro" id="IPR029479">
    <property type="entry name" value="Nitroreductase"/>
</dbReference>
<dbReference type="InterPro" id="IPR020051">
    <property type="entry name" value="SagB-type_dehydrogenase"/>
</dbReference>
<dbReference type="PANTHER" id="PTHR43745:SF2">
    <property type="entry name" value="NITROREDUCTASE MJ1384-RELATED"/>
    <property type="match status" value="1"/>
</dbReference>
<evidence type="ECO:0000259" key="2">
    <source>
        <dbReference type="Pfam" id="PF00881"/>
    </source>
</evidence>
<evidence type="ECO:0000313" key="4">
    <source>
        <dbReference type="Proteomes" id="UP000291144"/>
    </source>
</evidence>
<protein>
    <submittedName>
        <fullName evidence="3">SagB/ThcOx family dehydrogenase</fullName>
    </submittedName>
</protein>
<dbReference type="Gene3D" id="3.40.109.10">
    <property type="entry name" value="NADH Oxidase"/>
    <property type="match status" value="1"/>
</dbReference>
<dbReference type="OrthoDB" id="3723182at2"/>
<dbReference type="RefSeq" id="WP_131355827.1">
    <property type="nucleotide sequence ID" value="NZ_SJKB01000004.1"/>
</dbReference>
<gene>
    <name evidence="3" type="ORF">E0H73_15535</name>
</gene>
<evidence type="ECO:0000313" key="3">
    <source>
        <dbReference type="EMBL" id="TCC62122.1"/>
    </source>
</evidence>
<dbReference type="Pfam" id="PF00881">
    <property type="entry name" value="Nitroreductase"/>
    <property type="match status" value="1"/>
</dbReference>
<sequence length="261" mass="28147">MTMTAFRTAQPLAWTFHRGTVRRRSDNPQVLQPRPEPGREDPSAPWIKLPPSLRVAAPLADLVRGRVSCRVFRDEPIGFAELATLLRAGYGVTDDSAMLDRAVPSGGGLYPLEVSLLVRSVDGLPAGIYHYVPLADGLERVRGKAVPEPLIRNLFLGQPWAAEAAVVLVFSAVCARSLGKYGDRGYRYLLLEAGHAAQNVVLTATGLGLGSVNLGGFFDDELSGLLRLDVESEIVLYGTAIGHPTPGNRIARRGLDRLTDG</sequence>
<dbReference type="EMBL" id="SJKB01000004">
    <property type="protein sequence ID" value="TCC62122.1"/>
    <property type="molecule type" value="Genomic_DNA"/>
</dbReference>
<dbReference type="PANTHER" id="PTHR43745">
    <property type="entry name" value="NITROREDUCTASE MJ1384-RELATED"/>
    <property type="match status" value="1"/>
</dbReference>
<organism evidence="3 4">
    <name type="scientific">Kribbella pittospori</name>
    <dbReference type="NCBI Taxonomy" id="722689"/>
    <lineage>
        <taxon>Bacteria</taxon>
        <taxon>Bacillati</taxon>
        <taxon>Actinomycetota</taxon>
        <taxon>Actinomycetes</taxon>
        <taxon>Propionibacteriales</taxon>
        <taxon>Kribbellaceae</taxon>
        <taxon>Kribbella</taxon>
    </lineage>
</organism>